<dbReference type="InterPro" id="IPR036537">
    <property type="entry name" value="Adaptor_Cbl_N_dom_sf"/>
</dbReference>
<gene>
    <name evidence="3" type="ORF">KFL_002330030</name>
</gene>
<sequence length="182" mass="19716">MPSQGDLQTTWNLIEATNDARQDVKAFRTHCDQISKKVDELNRTILPFRNATPEFAAEEAARDAIEPLNAALEECLGLLRKCATIGVMEKMFDKGETKGALEGASHRLNIAFQQFSSWLTIARSASGSKAGTSVTKERVEKVTESPAHAETAGPMRSAAPVASASQPGEKRPSSSQIYPDLL</sequence>
<dbReference type="InterPro" id="IPR059179">
    <property type="entry name" value="MLKL-like_MCAfunc"/>
</dbReference>
<protein>
    <recommendedName>
        <fullName evidence="2">DUF7792 domain-containing protein</fullName>
    </recommendedName>
</protein>
<dbReference type="OMA" id="NFRTHCH"/>
<dbReference type="InterPro" id="IPR056694">
    <property type="entry name" value="DUF7792"/>
</dbReference>
<name>A0A1Y1I4H0_KLENI</name>
<dbReference type="Gene3D" id="1.20.930.20">
    <property type="entry name" value="Adaptor protein Cbl, N-terminal domain"/>
    <property type="match status" value="1"/>
</dbReference>
<evidence type="ECO:0000313" key="3">
    <source>
        <dbReference type="EMBL" id="GAQ85393.1"/>
    </source>
</evidence>
<keyword evidence="4" id="KW-1185">Reference proteome</keyword>
<feature type="region of interest" description="Disordered" evidence="1">
    <location>
        <begin position="129"/>
        <end position="182"/>
    </location>
</feature>
<dbReference type="AlphaFoldDB" id="A0A1Y1I4H0"/>
<evidence type="ECO:0000313" key="4">
    <source>
        <dbReference type="Proteomes" id="UP000054558"/>
    </source>
</evidence>
<dbReference type="Pfam" id="PF25055">
    <property type="entry name" value="DUF7792"/>
    <property type="match status" value="1"/>
</dbReference>
<feature type="domain" description="DUF7792" evidence="2">
    <location>
        <begin position="7"/>
        <end position="114"/>
    </location>
</feature>
<evidence type="ECO:0000256" key="1">
    <source>
        <dbReference type="SAM" id="MobiDB-lite"/>
    </source>
</evidence>
<dbReference type="GO" id="GO:0007166">
    <property type="term" value="P:cell surface receptor signaling pathway"/>
    <property type="evidence" value="ECO:0007669"/>
    <property type="project" value="InterPro"/>
</dbReference>
<accession>A0A1Y1I4H0</accession>
<dbReference type="EMBL" id="DF237182">
    <property type="protein sequence ID" value="GAQ85393.1"/>
    <property type="molecule type" value="Genomic_DNA"/>
</dbReference>
<dbReference type="CDD" id="cd21037">
    <property type="entry name" value="MLKL_NTD"/>
    <property type="match status" value="1"/>
</dbReference>
<proteinExistence type="predicted"/>
<evidence type="ECO:0000259" key="2">
    <source>
        <dbReference type="Pfam" id="PF25055"/>
    </source>
</evidence>
<feature type="compositionally biased region" description="Polar residues" evidence="1">
    <location>
        <begin position="173"/>
        <end position="182"/>
    </location>
</feature>
<organism evidence="3 4">
    <name type="scientific">Klebsormidium nitens</name>
    <name type="common">Green alga</name>
    <name type="synonym">Ulothrix nitens</name>
    <dbReference type="NCBI Taxonomy" id="105231"/>
    <lineage>
        <taxon>Eukaryota</taxon>
        <taxon>Viridiplantae</taxon>
        <taxon>Streptophyta</taxon>
        <taxon>Klebsormidiophyceae</taxon>
        <taxon>Klebsormidiales</taxon>
        <taxon>Klebsormidiaceae</taxon>
        <taxon>Klebsormidium</taxon>
    </lineage>
</organism>
<reference evidence="3 4" key="1">
    <citation type="journal article" date="2014" name="Nat. Commun.">
        <title>Klebsormidium flaccidum genome reveals primary factors for plant terrestrial adaptation.</title>
        <authorList>
            <person name="Hori K."/>
            <person name="Maruyama F."/>
            <person name="Fujisawa T."/>
            <person name="Togashi T."/>
            <person name="Yamamoto N."/>
            <person name="Seo M."/>
            <person name="Sato S."/>
            <person name="Yamada T."/>
            <person name="Mori H."/>
            <person name="Tajima N."/>
            <person name="Moriyama T."/>
            <person name="Ikeuchi M."/>
            <person name="Watanabe M."/>
            <person name="Wada H."/>
            <person name="Kobayashi K."/>
            <person name="Saito M."/>
            <person name="Masuda T."/>
            <person name="Sasaki-Sekimoto Y."/>
            <person name="Mashiguchi K."/>
            <person name="Awai K."/>
            <person name="Shimojima M."/>
            <person name="Masuda S."/>
            <person name="Iwai M."/>
            <person name="Nobusawa T."/>
            <person name="Narise T."/>
            <person name="Kondo S."/>
            <person name="Saito H."/>
            <person name="Sato R."/>
            <person name="Murakawa M."/>
            <person name="Ihara Y."/>
            <person name="Oshima-Yamada Y."/>
            <person name="Ohtaka K."/>
            <person name="Satoh M."/>
            <person name="Sonobe K."/>
            <person name="Ishii M."/>
            <person name="Ohtani R."/>
            <person name="Kanamori-Sato M."/>
            <person name="Honoki R."/>
            <person name="Miyazaki D."/>
            <person name="Mochizuki H."/>
            <person name="Umetsu J."/>
            <person name="Higashi K."/>
            <person name="Shibata D."/>
            <person name="Kamiya Y."/>
            <person name="Sato N."/>
            <person name="Nakamura Y."/>
            <person name="Tabata S."/>
            <person name="Ida S."/>
            <person name="Kurokawa K."/>
            <person name="Ohta H."/>
        </authorList>
    </citation>
    <scope>NUCLEOTIDE SEQUENCE [LARGE SCALE GENOMIC DNA]</scope>
    <source>
        <strain evidence="3 4">NIES-2285</strain>
    </source>
</reference>
<dbReference type="Proteomes" id="UP000054558">
    <property type="component" value="Unassembled WGS sequence"/>
</dbReference>